<evidence type="ECO:0000313" key="5">
    <source>
        <dbReference type="Proteomes" id="UP001229025"/>
    </source>
</evidence>
<proteinExistence type="predicted"/>
<dbReference type="Proteomes" id="UP001170481">
    <property type="component" value="Unassembled WGS sequence"/>
</dbReference>
<comment type="caution">
    <text evidence="3">The sequence shown here is derived from an EMBL/GenBank/DDBJ whole genome shotgun (WGS) entry which is preliminary data.</text>
</comment>
<evidence type="ECO:0000313" key="2">
    <source>
        <dbReference type="EMBL" id="MDI5885897.1"/>
    </source>
</evidence>
<reference evidence="3" key="2">
    <citation type="submission" date="2023-07" db="EMBL/GenBank/DDBJ databases">
        <title>Genome content predicts the carbon catabolic preferences of heterotrophic bacteria.</title>
        <authorList>
            <person name="Gralka M."/>
        </authorList>
    </citation>
    <scope>NUCLEOTIDE SEQUENCE</scope>
    <source>
        <strain evidence="3">C2R13</strain>
    </source>
</reference>
<dbReference type="EMBL" id="JASCSA010000019">
    <property type="protein sequence ID" value="MDI5885897.1"/>
    <property type="molecule type" value="Genomic_DNA"/>
</dbReference>
<evidence type="ECO:0000256" key="1">
    <source>
        <dbReference type="SAM" id="Phobius"/>
    </source>
</evidence>
<accession>A0AAP4WYL4</accession>
<feature type="transmembrane region" description="Helical" evidence="1">
    <location>
        <begin position="6"/>
        <end position="25"/>
    </location>
</feature>
<dbReference type="AlphaFoldDB" id="A0AAP4WYL4"/>
<organism evidence="3 4">
    <name type="scientific">Cobetia amphilecti</name>
    <dbReference type="NCBI Taxonomy" id="1055104"/>
    <lineage>
        <taxon>Bacteria</taxon>
        <taxon>Pseudomonadati</taxon>
        <taxon>Pseudomonadota</taxon>
        <taxon>Gammaproteobacteria</taxon>
        <taxon>Oceanospirillales</taxon>
        <taxon>Halomonadaceae</taxon>
        <taxon>Cobetia</taxon>
    </lineage>
</organism>
<dbReference type="GeneID" id="97324392"/>
<feature type="transmembrane region" description="Helical" evidence="1">
    <location>
        <begin position="73"/>
        <end position="93"/>
    </location>
</feature>
<dbReference type="PANTHER" id="PTHR34821:SF2">
    <property type="entry name" value="INNER MEMBRANE PROTEIN YDCZ"/>
    <property type="match status" value="1"/>
</dbReference>
<keyword evidence="1" id="KW-0472">Membrane</keyword>
<dbReference type="Proteomes" id="UP001229025">
    <property type="component" value="Unassembled WGS sequence"/>
</dbReference>
<dbReference type="RefSeq" id="WP_043336565.1">
    <property type="nucleotide sequence ID" value="NZ_CANLSP010000011.1"/>
</dbReference>
<dbReference type="GO" id="GO:0005886">
    <property type="term" value="C:plasma membrane"/>
    <property type="evidence" value="ECO:0007669"/>
    <property type="project" value="TreeGrafter"/>
</dbReference>
<feature type="transmembrane region" description="Helical" evidence="1">
    <location>
        <begin position="37"/>
        <end position="61"/>
    </location>
</feature>
<reference evidence="2" key="1">
    <citation type="submission" date="2023-04" db="EMBL/GenBank/DDBJ databases">
        <authorList>
            <person name="Otstavnykh N."/>
            <person name="Seitkalieva A."/>
            <person name="Bystritskaya E."/>
        </authorList>
    </citation>
    <scope>NUCLEOTIDE SEQUENCE</scope>
    <source>
        <strain evidence="2">NRIC 0815</strain>
    </source>
</reference>
<protein>
    <submittedName>
        <fullName evidence="3">DMT family transporter</fullName>
    </submittedName>
</protein>
<evidence type="ECO:0000313" key="3">
    <source>
        <dbReference type="EMBL" id="MDO6673582.1"/>
    </source>
</evidence>
<feature type="transmembrane region" description="Helical" evidence="1">
    <location>
        <begin position="130"/>
        <end position="147"/>
    </location>
</feature>
<keyword evidence="1" id="KW-1133">Transmembrane helix</keyword>
<dbReference type="EMBL" id="JAUORK010000028">
    <property type="protein sequence ID" value="MDO6673582.1"/>
    <property type="molecule type" value="Genomic_DNA"/>
</dbReference>
<sequence>MNPAELSMILMAVAAGAMMPIQAGVNSTLALQTHSSLMAAMVSFVVGSIALVVIVLAMRLPMPGVGALKAAPWWSWTGGLLGAFFVAASVILVPKLGAATMMATFLAGQLTASVVLDHFGWATFPQHDLSLGRVAGVLLLFAGVFLIRRY</sequence>
<dbReference type="InterPro" id="IPR006750">
    <property type="entry name" value="YdcZ"/>
</dbReference>
<keyword evidence="1" id="KW-0812">Transmembrane</keyword>
<dbReference type="Pfam" id="PF04657">
    <property type="entry name" value="DMT_YdcZ"/>
    <property type="match status" value="1"/>
</dbReference>
<gene>
    <name evidence="3" type="ORF">Q4535_15860</name>
    <name evidence="2" type="ORF">QLT01_16240</name>
</gene>
<reference evidence="5" key="3">
    <citation type="submission" date="2023-07" db="EMBL/GenBank/DDBJ databases">
        <title>Genome-based characterization of strain KMM 296 and proposal for reclassification of Cobetia litoralis and Cobetia pacifica, and emended description of the species Cobetia amphilecti and Cobetia marina.</title>
        <authorList>
            <person name="Balabanova L."/>
            <person name="Nedashkovskaya O."/>
        </authorList>
    </citation>
    <scope>NUCLEOTIDE SEQUENCE [LARGE SCALE GENOMIC DNA]</scope>
    <source>
        <strain evidence="5">NRIC 0815</strain>
    </source>
</reference>
<dbReference type="PANTHER" id="PTHR34821">
    <property type="entry name" value="INNER MEMBRANE PROTEIN YDCZ"/>
    <property type="match status" value="1"/>
</dbReference>
<reference evidence="2" key="4">
    <citation type="submission" date="2024-05" db="EMBL/GenBank/DDBJ databases">
        <title>Genome-based characterization of strain KMM 296 and proposal for reclassification of Cobetia litoralis and Cobetia pacifica, and emended description of the species Cobetia amphilecti and Cobetia marina.</title>
        <authorList>
            <person name="Balabanova L."/>
            <person name="Nedashkovskaya O."/>
        </authorList>
    </citation>
    <scope>NUCLEOTIDE SEQUENCE</scope>
    <source>
        <strain evidence="2">NRIC 0815</strain>
    </source>
</reference>
<name>A0AAP4WYL4_9GAMM</name>
<evidence type="ECO:0000313" key="4">
    <source>
        <dbReference type="Proteomes" id="UP001170481"/>
    </source>
</evidence>
<keyword evidence="5" id="KW-1185">Reference proteome</keyword>